<evidence type="ECO:0000256" key="1">
    <source>
        <dbReference type="ARBA" id="ARBA00004123"/>
    </source>
</evidence>
<dbReference type="Gene3D" id="3.30.890.10">
    <property type="entry name" value="Methyl-cpg-binding Protein 2, Chain A"/>
    <property type="match status" value="1"/>
</dbReference>
<dbReference type="Pfam" id="PF01429">
    <property type="entry name" value="MBD"/>
    <property type="match status" value="1"/>
</dbReference>
<gene>
    <name evidence="5" type="ORF">APZ42_034505</name>
</gene>
<dbReference type="InterPro" id="IPR003265">
    <property type="entry name" value="HhH-GPD_domain"/>
</dbReference>
<feature type="region of interest" description="Disordered" evidence="4">
    <location>
        <begin position="70"/>
        <end position="122"/>
    </location>
</feature>
<evidence type="ECO:0000313" key="6">
    <source>
        <dbReference type="Proteomes" id="UP000076858"/>
    </source>
</evidence>
<evidence type="ECO:0000256" key="4">
    <source>
        <dbReference type="SAM" id="MobiDB-lite"/>
    </source>
</evidence>
<evidence type="ECO:0000256" key="3">
    <source>
        <dbReference type="ARBA" id="ARBA00023242"/>
    </source>
</evidence>
<dbReference type="PANTHER" id="PTHR15074:SF0">
    <property type="entry name" value="METHYL-CPG-BINDING DOMAIN PROTEIN 4-LIKE PROTEIN"/>
    <property type="match status" value="1"/>
</dbReference>
<dbReference type="SMART" id="SM00391">
    <property type="entry name" value="MBD"/>
    <property type="match status" value="1"/>
</dbReference>
<dbReference type="CDD" id="cd01396">
    <property type="entry name" value="MeCP2_MBD"/>
    <property type="match status" value="1"/>
</dbReference>
<organism evidence="5 6">
    <name type="scientific">Daphnia magna</name>
    <dbReference type="NCBI Taxonomy" id="35525"/>
    <lineage>
        <taxon>Eukaryota</taxon>
        <taxon>Metazoa</taxon>
        <taxon>Ecdysozoa</taxon>
        <taxon>Arthropoda</taxon>
        <taxon>Crustacea</taxon>
        <taxon>Branchiopoda</taxon>
        <taxon>Diplostraca</taxon>
        <taxon>Cladocera</taxon>
        <taxon>Anomopoda</taxon>
        <taxon>Daphniidae</taxon>
        <taxon>Daphnia</taxon>
    </lineage>
</organism>
<sequence length="344" mass="39333">MGMFTESPLFDDPSLPTGWYRKVVQRQTGATAGQWDVYVYNPEGKKFRSRNELRTHFNQIGSAMNSEDFDFSVKGKGHHNKDGPAATGETSGGGEQRKTKNKAPNVSNIETPGSAKRAKLKRKLDDKIAVRTSLASSAPRPKVAASKKLAKNQTATVAKKPETEVIPVEDDKKSRYFSLPLDVLPQSKDPRIPANWDPPRSPYNFIQEHLYRDPWQLLVATIFLNKTKGKMAVPLIWEFLKRWKSPEIARQADVMEIAQLMNPLGLHKLRAKRIIRMSEDYLKGEWITPSDLYGISKYGSDSYRIFCLGQWRDVRPTDIMLRIYQDWLFTNQKALKLLETYQSQ</sequence>
<dbReference type="PROSITE" id="PS50982">
    <property type="entry name" value="MBD"/>
    <property type="match status" value="1"/>
</dbReference>
<keyword evidence="3" id="KW-0539">Nucleus</keyword>
<comment type="caution">
    <text evidence="5">The sequence shown here is derived from an EMBL/GenBank/DDBJ whole genome shotgun (WGS) entry which is preliminary data.</text>
</comment>
<dbReference type="AlphaFoldDB" id="A0A0P5Y7G7"/>
<dbReference type="InterPro" id="IPR011257">
    <property type="entry name" value="DNA_glycosylase"/>
</dbReference>
<dbReference type="GO" id="GO:0003824">
    <property type="term" value="F:catalytic activity"/>
    <property type="evidence" value="ECO:0007669"/>
    <property type="project" value="InterPro"/>
</dbReference>
<dbReference type="Pfam" id="PF00730">
    <property type="entry name" value="HhH-GPD"/>
    <property type="match status" value="1"/>
</dbReference>
<feature type="compositionally biased region" description="Polar residues" evidence="4">
    <location>
        <begin position="102"/>
        <end position="111"/>
    </location>
</feature>
<dbReference type="Gene3D" id="1.10.340.30">
    <property type="entry name" value="Hypothetical protein, domain 2"/>
    <property type="match status" value="1"/>
</dbReference>
<comment type="subcellular location">
    <subcellularLocation>
        <location evidence="1">Nucleus</location>
    </subcellularLocation>
</comment>
<reference evidence="5 6" key="1">
    <citation type="submission" date="2016-03" db="EMBL/GenBank/DDBJ databases">
        <title>EvidentialGene: Evidence-directed Construction of Genes on Genomes.</title>
        <authorList>
            <person name="Gilbert D.G."/>
            <person name="Choi J.-H."/>
            <person name="Mockaitis K."/>
            <person name="Colbourne J."/>
            <person name="Pfrender M."/>
        </authorList>
    </citation>
    <scope>NUCLEOTIDE SEQUENCE [LARGE SCALE GENOMIC DNA]</scope>
    <source>
        <strain evidence="5 6">Xinb3</strain>
        <tissue evidence="5">Complete organism</tissue>
    </source>
</reference>
<dbReference type="SUPFAM" id="SSF54171">
    <property type="entry name" value="DNA-binding domain"/>
    <property type="match status" value="1"/>
</dbReference>
<dbReference type="STRING" id="35525.A0A0P5Y7G7"/>
<dbReference type="Proteomes" id="UP000076858">
    <property type="component" value="Unassembled WGS sequence"/>
</dbReference>
<dbReference type="GO" id="GO:0005634">
    <property type="term" value="C:nucleus"/>
    <property type="evidence" value="ECO:0007669"/>
    <property type="project" value="UniProtKB-SubCell"/>
</dbReference>
<keyword evidence="2" id="KW-0597">Phosphoprotein</keyword>
<evidence type="ECO:0000313" key="5">
    <source>
        <dbReference type="EMBL" id="KZS02894.1"/>
    </source>
</evidence>
<evidence type="ECO:0000256" key="2">
    <source>
        <dbReference type="ARBA" id="ARBA00022553"/>
    </source>
</evidence>
<dbReference type="OrthoDB" id="10265068at2759"/>
<name>A0A0P5Y7G7_9CRUS</name>
<dbReference type="PANTHER" id="PTHR15074">
    <property type="entry name" value="METHYL-CPG-BINDING PROTEIN"/>
    <property type="match status" value="1"/>
</dbReference>
<dbReference type="SUPFAM" id="SSF48150">
    <property type="entry name" value="DNA-glycosylase"/>
    <property type="match status" value="1"/>
</dbReference>
<dbReference type="GO" id="GO:0006284">
    <property type="term" value="P:base-excision repair"/>
    <property type="evidence" value="ECO:0007669"/>
    <property type="project" value="InterPro"/>
</dbReference>
<dbReference type="EMBL" id="LRGB01003380">
    <property type="protein sequence ID" value="KZS02894.1"/>
    <property type="molecule type" value="Genomic_DNA"/>
</dbReference>
<accession>A0A0P5Y7G7</accession>
<proteinExistence type="predicted"/>
<keyword evidence="6" id="KW-1185">Reference proteome</keyword>
<protein>
    <submittedName>
        <fullName evidence="5">Putative Methyl-CpG-binding domain protein 4</fullName>
    </submittedName>
</protein>
<dbReference type="InterPro" id="IPR045138">
    <property type="entry name" value="MeCP2/MBD4"/>
</dbReference>
<dbReference type="GO" id="GO:0003677">
    <property type="term" value="F:DNA binding"/>
    <property type="evidence" value="ECO:0007669"/>
    <property type="project" value="InterPro"/>
</dbReference>
<dbReference type="InterPro" id="IPR016177">
    <property type="entry name" value="DNA-bd_dom_sf"/>
</dbReference>
<dbReference type="InterPro" id="IPR001739">
    <property type="entry name" value="Methyl_CpG_DNA-bd"/>
</dbReference>
<dbReference type="FunFam" id="1.10.340.30:FF:000007">
    <property type="entry name" value="Methyl-CpG-binding domain protein 4"/>
    <property type="match status" value="1"/>
</dbReference>